<organism evidence="2 3">
    <name type="scientific">Asaccharospora irregularis DSM 2635</name>
    <dbReference type="NCBI Taxonomy" id="1121321"/>
    <lineage>
        <taxon>Bacteria</taxon>
        <taxon>Bacillati</taxon>
        <taxon>Bacillota</taxon>
        <taxon>Clostridia</taxon>
        <taxon>Peptostreptococcales</taxon>
        <taxon>Peptostreptococcaceae</taxon>
        <taxon>Asaccharospora</taxon>
    </lineage>
</organism>
<protein>
    <submittedName>
        <fullName evidence="2">Uncharacterized protein</fullName>
    </submittedName>
</protein>
<keyword evidence="1" id="KW-0812">Transmembrane</keyword>
<reference evidence="3" key="1">
    <citation type="submission" date="2016-11" db="EMBL/GenBank/DDBJ databases">
        <authorList>
            <person name="Varghese N."/>
            <person name="Submissions S."/>
        </authorList>
    </citation>
    <scope>NUCLEOTIDE SEQUENCE [LARGE SCALE GENOMIC DNA]</scope>
    <source>
        <strain evidence="3">DSM 2635</strain>
    </source>
</reference>
<dbReference type="Proteomes" id="UP000243255">
    <property type="component" value="Unassembled WGS sequence"/>
</dbReference>
<sequence length="192" mass="22076">MKNNKVSLLKTKNPTIKSYGLNNSKNKLDSRSKIVSFSSYKRKRKYKKRPIFKNYKVSLKKGKKPYVIILYTVLLVLLSLLVVLKLLSFTTNSQVSSKNIVPGNFVSEKITLSDSEKETYTHIVNSFLTKQLELTVEDNVNITNLHKNGSFVYTNGYFSSDGENKKIYFDFILKKKKPYSLLINGKELINSK</sequence>
<evidence type="ECO:0000313" key="2">
    <source>
        <dbReference type="EMBL" id="SHH08288.1"/>
    </source>
</evidence>
<gene>
    <name evidence="2" type="ORF">SAMN04488530_1187</name>
</gene>
<evidence type="ECO:0000256" key="1">
    <source>
        <dbReference type="SAM" id="Phobius"/>
    </source>
</evidence>
<evidence type="ECO:0000313" key="3">
    <source>
        <dbReference type="Proteomes" id="UP000243255"/>
    </source>
</evidence>
<keyword evidence="1" id="KW-1133">Transmembrane helix</keyword>
<feature type="transmembrane region" description="Helical" evidence="1">
    <location>
        <begin position="66"/>
        <end position="87"/>
    </location>
</feature>
<dbReference type="RefSeq" id="WP_073126327.1">
    <property type="nucleotide sequence ID" value="NZ_BAABCH010000095.1"/>
</dbReference>
<dbReference type="AlphaFoldDB" id="A0A1M5Q2L8"/>
<name>A0A1M5Q2L8_9FIRM</name>
<dbReference type="OrthoDB" id="1758352at2"/>
<keyword evidence="1" id="KW-0472">Membrane</keyword>
<accession>A0A1M5Q2L8</accession>
<dbReference type="EMBL" id="FQWX01000018">
    <property type="protein sequence ID" value="SHH08288.1"/>
    <property type="molecule type" value="Genomic_DNA"/>
</dbReference>
<proteinExistence type="predicted"/>
<keyword evidence="3" id="KW-1185">Reference proteome</keyword>